<evidence type="ECO:0000313" key="2">
    <source>
        <dbReference type="Proteomes" id="UP000076420"/>
    </source>
</evidence>
<dbReference type="InterPro" id="IPR009003">
    <property type="entry name" value="Peptidase_S1_PA"/>
</dbReference>
<dbReference type="Proteomes" id="UP000076420">
    <property type="component" value="Unassembled WGS sequence"/>
</dbReference>
<reference evidence="4" key="2">
    <citation type="submission" date="2025-04" db="UniProtKB">
        <authorList>
            <consortium name="RefSeq"/>
        </authorList>
    </citation>
    <scope>IDENTIFICATION</scope>
</reference>
<name>A0A2C9KLW8_BIOGL</name>
<organism evidence="1 2">
    <name type="scientific">Biomphalaria glabrata</name>
    <name type="common">Bloodfluke planorb</name>
    <name type="synonym">Freshwater snail</name>
    <dbReference type="NCBI Taxonomy" id="6526"/>
    <lineage>
        <taxon>Eukaryota</taxon>
        <taxon>Metazoa</taxon>
        <taxon>Spiralia</taxon>
        <taxon>Lophotrochozoa</taxon>
        <taxon>Mollusca</taxon>
        <taxon>Gastropoda</taxon>
        <taxon>Heterobranchia</taxon>
        <taxon>Euthyneura</taxon>
        <taxon>Panpulmonata</taxon>
        <taxon>Hygrophila</taxon>
        <taxon>Lymnaeoidea</taxon>
        <taxon>Planorbidae</taxon>
        <taxon>Biomphalaria</taxon>
    </lineage>
</organism>
<dbReference type="OrthoDB" id="6039190at2759"/>
<dbReference type="Proteomes" id="UP001165740">
    <property type="component" value="Chromosome 18"/>
</dbReference>
<evidence type="ECO:0000313" key="3">
    <source>
        <dbReference type="Proteomes" id="UP001165740"/>
    </source>
</evidence>
<sequence length="308" mass="34480">MAETRANKTKRAKRVTERGDLNKYRPVCKKNPGHELFIPVPEFTVNHLPEGFRDSNIYEAIRALADLTVRIDVTYTSPDRPEFYPGTDAPYPFYHERESHVMRTGSGWVEEVRKYGKADNKACPCFACQQLPTPSKVWGECHVVTAALVVFDDVEARHTTCRVGFDSSTIQGVNLDGVQIVTTDIAGDRCVFSCVTHDIALIDRLEKTMDLYETLDWKVNSKYFPTKDKHKVAIIVSHPHGCAKQVSIGKWIYRLDLGKDRTKYTYNTCTCPGSTGAPVYILGRDGGISNHNHSGANADGNYSGTWQG</sequence>
<dbReference type="AlphaFoldDB" id="A0A2C9KLW8"/>
<dbReference type="VEuPathDB" id="VectorBase:BGLB021157"/>
<keyword evidence="3" id="KW-1185">Reference proteome</keyword>
<protein>
    <submittedName>
        <fullName evidence="4">Uncharacterized protein LOC106077664</fullName>
    </submittedName>
</protein>
<dbReference type="EnsemblMetazoa" id="BGLB021157-RA">
    <property type="protein sequence ID" value="BGLB021157-PA"/>
    <property type="gene ID" value="BGLB021157"/>
</dbReference>
<evidence type="ECO:0000313" key="4">
    <source>
        <dbReference type="RefSeq" id="XP_055873405.1"/>
    </source>
</evidence>
<dbReference type="SUPFAM" id="SSF50494">
    <property type="entry name" value="Trypsin-like serine proteases"/>
    <property type="match status" value="1"/>
</dbReference>
<proteinExistence type="predicted"/>
<dbReference type="RefSeq" id="XP_055873405.1">
    <property type="nucleotide sequence ID" value="XM_056017430.1"/>
</dbReference>
<evidence type="ECO:0000313" key="1">
    <source>
        <dbReference type="EnsemblMetazoa" id="BGLB021157-PA"/>
    </source>
</evidence>
<accession>A0A2C9KLW8</accession>
<dbReference type="KEGG" id="bgt:106077664"/>
<reference evidence="1" key="1">
    <citation type="submission" date="2020-05" db="UniProtKB">
        <authorList>
            <consortium name="EnsemblMetazoa"/>
        </authorList>
    </citation>
    <scope>IDENTIFICATION</scope>
    <source>
        <strain evidence="1">BB02</strain>
    </source>
</reference>
<dbReference type="VEuPathDB" id="VectorBase:BGLAX_042349"/>
<gene>
    <name evidence="1" type="primary">106077664</name>
    <name evidence="4" type="synonym">LOC106077664</name>
</gene>